<keyword evidence="4 6" id="KW-0238">DNA-binding</keyword>
<dbReference type="CDD" id="cd06171">
    <property type="entry name" value="Sigma70_r4"/>
    <property type="match status" value="1"/>
</dbReference>
<dbReference type="InterPro" id="IPR039425">
    <property type="entry name" value="RNA_pol_sigma-70-like"/>
</dbReference>
<evidence type="ECO:0000313" key="9">
    <source>
        <dbReference type="Proteomes" id="UP000655420"/>
    </source>
</evidence>
<dbReference type="InterPro" id="IPR013324">
    <property type="entry name" value="RNA_pol_sigma_r3/r4-like"/>
</dbReference>
<dbReference type="InterPro" id="IPR000792">
    <property type="entry name" value="Tscrpt_reg_LuxR_C"/>
</dbReference>
<dbReference type="NCBIfam" id="TIGR02937">
    <property type="entry name" value="sigma70-ECF"/>
    <property type="match status" value="1"/>
</dbReference>
<dbReference type="GO" id="GO:0006352">
    <property type="term" value="P:DNA-templated transcription initiation"/>
    <property type="evidence" value="ECO:0007669"/>
    <property type="project" value="InterPro"/>
</dbReference>
<keyword evidence="9" id="KW-1185">Reference proteome</keyword>
<dbReference type="SUPFAM" id="SSF88659">
    <property type="entry name" value="Sigma3 and sigma4 domains of RNA polymerase sigma factors"/>
    <property type="match status" value="1"/>
</dbReference>
<dbReference type="AlphaFoldDB" id="A0A8J7SAE9"/>
<gene>
    <name evidence="8" type="ORF">H0I76_03690</name>
</gene>
<dbReference type="SUPFAM" id="SSF88946">
    <property type="entry name" value="Sigma2 domain of RNA polymerase sigma factors"/>
    <property type="match status" value="1"/>
</dbReference>
<evidence type="ECO:0000256" key="5">
    <source>
        <dbReference type="ARBA" id="ARBA00023163"/>
    </source>
</evidence>
<dbReference type="InterPro" id="IPR036388">
    <property type="entry name" value="WH-like_DNA-bd_sf"/>
</dbReference>
<dbReference type="InterPro" id="IPR000838">
    <property type="entry name" value="RNA_pol_sigma70_ECF_CS"/>
</dbReference>
<feature type="domain" description="HTH luxR-type" evidence="7">
    <location>
        <begin position="166"/>
        <end position="193"/>
    </location>
</feature>
<keyword evidence="5 6" id="KW-0804">Transcription</keyword>
<reference evidence="8" key="1">
    <citation type="submission" date="2020-12" db="EMBL/GenBank/DDBJ databases">
        <title>Bacterial taxonomy.</title>
        <authorList>
            <person name="Pan X."/>
        </authorList>
    </citation>
    <scope>NUCLEOTIDE SEQUENCE</scope>
    <source>
        <strain evidence="8">M0105</strain>
    </source>
</reference>
<proteinExistence type="inferred from homology"/>
<dbReference type="Gene3D" id="1.10.10.10">
    <property type="entry name" value="Winged helix-like DNA-binding domain superfamily/Winged helix DNA-binding domain"/>
    <property type="match status" value="1"/>
</dbReference>
<dbReference type="Proteomes" id="UP000655420">
    <property type="component" value="Unassembled WGS sequence"/>
</dbReference>
<sequence>MIPNSRQHRIREPRDLDERALVAGARDGDEAAVRELIRRLNPRLFRVARGIVDSDAEAEEVVQESYLSAFTRLSSFREEARFSTWITRIVLNTARMRRRAARPQEEYDTVAENEFPGADVLAFPARGTERPEVMLARTQVRAMLETAVASLPDELRVVFLMREVEGMSVRDVAHDLSLNPVTVKTRLFRARRRLKAILESEVSAGFEAIFPFDGARCAGMAERVTERLKQDGVL</sequence>
<organism evidence="8 9">
    <name type="scientific">Thermohalobaculum xanthum</name>
    <dbReference type="NCBI Taxonomy" id="2753746"/>
    <lineage>
        <taxon>Bacteria</taxon>
        <taxon>Pseudomonadati</taxon>
        <taxon>Pseudomonadota</taxon>
        <taxon>Alphaproteobacteria</taxon>
        <taxon>Rhodobacterales</taxon>
        <taxon>Paracoccaceae</taxon>
        <taxon>Thermohalobaculum</taxon>
    </lineage>
</organism>
<dbReference type="PANTHER" id="PTHR43133:SF51">
    <property type="entry name" value="RNA POLYMERASE SIGMA FACTOR"/>
    <property type="match status" value="1"/>
</dbReference>
<dbReference type="Pfam" id="PF04542">
    <property type="entry name" value="Sigma70_r2"/>
    <property type="match status" value="1"/>
</dbReference>
<evidence type="ECO:0000313" key="8">
    <source>
        <dbReference type="EMBL" id="MBK0398282.1"/>
    </source>
</evidence>
<dbReference type="GO" id="GO:0016987">
    <property type="term" value="F:sigma factor activity"/>
    <property type="evidence" value="ECO:0007669"/>
    <property type="project" value="UniProtKB-KW"/>
</dbReference>
<dbReference type="GO" id="GO:0003677">
    <property type="term" value="F:DNA binding"/>
    <property type="evidence" value="ECO:0007669"/>
    <property type="project" value="UniProtKB-KW"/>
</dbReference>
<accession>A0A8J7SAE9</accession>
<evidence type="ECO:0000259" key="7">
    <source>
        <dbReference type="PROSITE" id="PS00622"/>
    </source>
</evidence>
<evidence type="ECO:0000256" key="6">
    <source>
        <dbReference type="RuleBase" id="RU000716"/>
    </source>
</evidence>
<dbReference type="InterPro" id="IPR007627">
    <property type="entry name" value="RNA_pol_sigma70_r2"/>
</dbReference>
<name>A0A8J7SAE9_9RHOB</name>
<dbReference type="InterPro" id="IPR013325">
    <property type="entry name" value="RNA_pol_sigma_r2"/>
</dbReference>
<evidence type="ECO:0000256" key="4">
    <source>
        <dbReference type="ARBA" id="ARBA00023125"/>
    </source>
</evidence>
<keyword evidence="3 6" id="KW-0731">Sigma factor</keyword>
<evidence type="ECO:0000256" key="1">
    <source>
        <dbReference type="ARBA" id="ARBA00010641"/>
    </source>
</evidence>
<evidence type="ECO:0000256" key="3">
    <source>
        <dbReference type="ARBA" id="ARBA00023082"/>
    </source>
</evidence>
<dbReference type="Gene3D" id="1.10.1740.10">
    <property type="match status" value="1"/>
</dbReference>
<protein>
    <recommendedName>
        <fullName evidence="6">RNA polymerase sigma factor</fullName>
    </recommendedName>
</protein>
<keyword evidence="2 6" id="KW-0805">Transcription regulation</keyword>
<dbReference type="EMBL" id="JAEHHL010000001">
    <property type="protein sequence ID" value="MBK0398282.1"/>
    <property type="molecule type" value="Genomic_DNA"/>
</dbReference>
<dbReference type="PROSITE" id="PS01063">
    <property type="entry name" value="SIGMA70_ECF"/>
    <property type="match status" value="1"/>
</dbReference>
<comment type="similarity">
    <text evidence="1 6">Belongs to the sigma-70 factor family. ECF subfamily.</text>
</comment>
<dbReference type="NCBIfam" id="NF008888">
    <property type="entry name" value="PRK11922.1"/>
    <property type="match status" value="1"/>
</dbReference>
<dbReference type="InterPro" id="IPR013249">
    <property type="entry name" value="RNA_pol_sigma70_r4_t2"/>
</dbReference>
<dbReference type="InterPro" id="IPR014284">
    <property type="entry name" value="RNA_pol_sigma-70_dom"/>
</dbReference>
<dbReference type="RefSeq" id="WP_200607198.1">
    <property type="nucleotide sequence ID" value="NZ_JAEHHL010000001.1"/>
</dbReference>
<dbReference type="PROSITE" id="PS00622">
    <property type="entry name" value="HTH_LUXR_1"/>
    <property type="match status" value="1"/>
</dbReference>
<dbReference type="Pfam" id="PF08281">
    <property type="entry name" value="Sigma70_r4_2"/>
    <property type="match status" value="1"/>
</dbReference>
<evidence type="ECO:0000256" key="2">
    <source>
        <dbReference type="ARBA" id="ARBA00023015"/>
    </source>
</evidence>
<comment type="caution">
    <text evidence="8">The sequence shown here is derived from an EMBL/GenBank/DDBJ whole genome shotgun (WGS) entry which is preliminary data.</text>
</comment>
<dbReference type="PANTHER" id="PTHR43133">
    <property type="entry name" value="RNA POLYMERASE ECF-TYPE SIGMA FACTO"/>
    <property type="match status" value="1"/>
</dbReference>